<comment type="catalytic activity">
    <reaction evidence="1 3">
        <text>a uridine in RNA = a pseudouridine in RNA</text>
        <dbReference type="Rhea" id="RHEA:48348"/>
        <dbReference type="Rhea" id="RHEA-COMP:12068"/>
        <dbReference type="Rhea" id="RHEA-COMP:12069"/>
        <dbReference type="ChEBI" id="CHEBI:65314"/>
        <dbReference type="ChEBI" id="CHEBI:65315"/>
    </reaction>
</comment>
<dbReference type="Proteomes" id="UP001589691">
    <property type="component" value="Unassembled WGS sequence"/>
</dbReference>
<dbReference type="InterPro" id="IPR050188">
    <property type="entry name" value="RluA_PseudoU_synthase"/>
</dbReference>
<dbReference type="EC" id="5.4.99.-" evidence="3"/>
<dbReference type="CDD" id="cd02869">
    <property type="entry name" value="PseudoU_synth_RluA_like"/>
    <property type="match status" value="1"/>
</dbReference>
<protein>
    <recommendedName>
        <fullName evidence="3">Pseudouridine synthase</fullName>
        <ecNumber evidence="3">5.4.99.-</ecNumber>
    </recommendedName>
</protein>
<dbReference type="Pfam" id="PF00849">
    <property type="entry name" value="PseudoU_synth_2"/>
    <property type="match status" value="1"/>
</dbReference>
<dbReference type="PANTHER" id="PTHR21600:SF35">
    <property type="entry name" value="PSEUDOURIDINE SYNTHASE"/>
    <property type="match status" value="1"/>
</dbReference>
<evidence type="ECO:0000313" key="6">
    <source>
        <dbReference type="Proteomes" id="UP001589691"/>
    </source>
</evidence>
<comment type="caution">
    <text evidence="5">The sequence shown here is derived from an EMBL/GenBank/DDBJ whole genome shotgun (WGS) entry which is preliminary data.</text>
</comment>
<keyword evidence="6" id="KW-1185">Reference proteome</keyword>
<dbReference type="RefSeq" id="WP_137641650.1">
    <property type="nucleotide sequence ID" value="NZ_BJEA01000001.1"/>
</dbReference>
<dbReference type="InterPro" id="IPR006145">
    <property type="entry name" value="PsdUridine_synth_RsuA/RluA"/>
</dbReference>
<evidence type="ECO:0000256" key="2">
    <source>
        <dbReference type="ARBA" id="ARBA00010876"/>
    </source>
</evidence>
<dbReference type="GO" id="GO:0016853">
    <property type="term" value="F:isomerase activity"/>
    <property type="evidence" value="ECO:0007669"/>
    <property type="project" value="UniProtKB-KW"/>
</dbReference>
<proteinExistence type="inferred from homology"/>
<sequence>MQFSWQHHGQPCSMKRFLTDHGISMRLIKAVKHGEGHFIVNEKERTGAITINTGDVAGIWLPDEAGDPDVAVSQQPLAVVFEDANWLVVDKPAGLTSVPGPSNATDTLVNRVKGYLVAQRATNLKPHLLTRLDRDTSGLVLVAKNRVAQGMLADGHGIEKTYWAWIEGTLTPTRGTIDQPIGRVADQPRRVVTPNGQRAVTRYRVLATEHGVSRVELQLVTGRTHQIRVHLAAMGHPLIGDALYGGNERRLGRQALHAVALTFTDPLTGKRHSCQAAVPADIARARLAGWPVE</sequence>
<gene>
    <name evidence="5" type="ORF">ACFFLI_08740</name>
</gene>
<evidence type="ECO:0000256" key="3">
    <source>
        <dbReference type="RuleBase" id="RU362028"/>
    </source>
</evidence>
<dbReference type="EMBL" id="JBHLZY010000020">
    <property type="protein sequence ID" value="MFB9769943.1"/>
    <property type="molecule type" value="Genomic_DNA"/>
</dbReference>
<dbReference type="PROSITE" id="PS01129">
    <property type="entry name" value="PSI_RLU"/>
    <property type="match status" value="1"/>
</dbReference>
<evidence type="ECO:0000313" key="5">
    <source>
        <dbReference type="EMBL" id="MFB9769943.1"/>
    </source>
</evidence>
<dbReference type="InterPro" id="IPR020103">
    <property type="entry name" value="PsdUridine_synth_cat_dom_sf"/>
</dbReference>
<name>A0ABV5WUY6_9LACO</name>
<organism evidence="5 6">
    <name type="scientific">Lactiplantibacillus modestisalitolerans</name>
    <dbReference type="NCBI Taxonomy" id="1457219"/>
    <lineage>
        <taxon>Bacteria</taxon>
        <taxon>Bacillati</taxon>
        <taxon>Bacillota</taxon>
        <taxon>Bacilli</taxon>
        <taxon>Lactobacillales</taxon>
        <taxon>Lactobacillaceae</taxon>
        <taxon>Lactiplantibacillus</taxon>
    </lineage>
</organism>
<dbReference type="NCBIfam" id="TIGR00005">
    <property type="entry name" value="rluA_subfam"/>
    <property type="match status" value="1"/>
</dbReference>
<dbReference type="SUPFAM" id="SSF55120">
    <property type="entry name" value="Pseudouridine synthase"/>
    <property type="match status" value="1"/>
</dbReference>
<accession>A0ABV5WUY6</accession>
<evidence type="ECO:0000256" key="1">
    <source>
        <dbReference type="ARBA" id="ARBA00000073"/>
    </source>
</evidence>
<dbReference type="InterPro" id="IPR006224">
    <property type="entry name" value="PsdUridine_synth_RluA-like_CS"/>
</dbReference>
<evidence type="ECO:0000259" key="4">
    <source>
        <dbReference type="Pfam" id="PF00849"/>
    </source>
</evidence>
<comment type="similarity">
    <text evidence="2 3">Belongs to the pseudouridine synthase RluA family.</text>
</comment>
<reference evidence="5 6" key="1">
    <citation type="submission" date="2024-09" db="EMBL/GenBank/DDBJ databases">
        <authorList>
            <person name="Sun Q."/>
            <person name="Mori K."/>
        </authorList>
    </citation>
    <scope>NUCLEOTIDE SEQUENCE [LARGE SCALE GENOMIC DNA]</scope>
    <source>
        <strain evidence="5 6">TBRC 4576</strain>
    </source>
</reference>
<dbReference type="InterPro" id="IPR006225">
    <property type="entry name" value="PsdUridine_synth_RluC/D"/>
</dbReference>
<keyword evidence="3 5" id="KW-0413">Isomerase</keyword>
<dbReference type="Gene3D" id="3.30.2350.10">
    <property type="entry name" value="Pseudouridine synthase"/>
    <property type="match status" value="1"/>
</dbReference>
<comment type="function">
    <text evidence="3">Responsible for synthesis of pseudouridine from uracil.</text>
</comment>
<feature type="domain" description="Pseudouridine synthase RsuA/RluA-like" evidence="4">
    <location>
        <begin position="85"/>
        <end position="233"/>
    </location>
</feature>
<dbReference type="PANTHER" id="PTHR21600">
    <property type="entry name" value="MITOCHONDRIAL RNA PSEUDOURIDINE SYNTHASE"/>
    <property type="match status" value="1"/>
</dbReference>